<evidence type="ECO:0000256" key="5">
    <source>
        <dbReference type="SAM" id="Phobius"/>
    </source>
</evidence>
<accession>W8GFE7</accession>
<evidence type="ECO:0000313" key="7">
    <source>
        <dbReference type="Proteomes" id="UP000019450"/>
    </source>
</evidence>
<dbReference type="GO" id="GO:0016020">
    <property type="term" value="C:membrane"/>
    <property type="evidence" value="ECO:0007669"/>
    <property type="project" value="UniProtKB-SubCell"/>
</dbReference>
<keyword evidence="7" id="KW-1185">Reference proteome</keyword>
<evidence type="ECO:0000256" key="3">
    <source>
        <dbReference type="ARBA" id="ARBA00022989"/>
    </source>
</evidence>
<evidence type="ECO:0000313" key="6">
    <source>
        <dbReference type="EMBL" id="AHK22494.1"/>
    </source>
</evidence>
<dbReference type="Proteomes" id="UP000019450">
    <property type="component" value="Chromosome"/>
</dbReference>
<dbReference type="eggNOG" id="COG0580">
    <property type="taxonomic scope" value="Bacteria"/>
</dbReference>
<dbReference type="RefSeq" id="WP_025208786.1">
    <property type="nucleotide sequence ID" value="NZ_CP006932.1"/>
</dbReference>
<reference evidence="6 7" key="1">
    <citation type="journal article" date="2014" name="Genome Biol. Evol.">
        <title>Phylogenomics of "Candidatus Hepatoplasma crinochetorum," a Lineage of Mollicutes Associated with Noninsect Arthropods.</title>
        <authorList>
            <person name="Leclercq S."/>
            <person name="Dittmer J."/>
            <person name="Bouchon D."/>
            <person name="Cordaux R."/>
        </authorList>
    </citation>
    <scope>NUCLEOTIDE SEQUENCE [LARGE SCALE GENOMIC DNA]</scope>
    <source>
        <strain evidence="6 7">Av</strain>
    </source>
</reference>
<name>W8GFE7_9MOLU</name>
<comment type="subcellular location">
    <subcellularLocation>
        <location evidence="1">Membrane</location>
        <topology evidence="1">Multi-pass membrane protein</topology>
    </subcellularLocation>
</comment>
<proteinExistence type="predicted"/>
<dbReference type="HOGENOM" id="CLU_2768155_0_0_14"/>
<keyword evidence="3 5" id="KW-1133">Transmembrane helix</keyword>
<dbReference type="EMBL" id="CP006932">
    <property type="protein sequence ID" value="AHK22494.1"/>
    <property type="molecule type" value="Genomic_DNA"/>
</dbReference>
<gene>
    <name evidence="6" type="ORF">X271_00389</name>
</gene>
<dbReference type="STRING" id="1427984.X271_00389"/>
<dbReference type="AlphaFoldDB" id="W8GFE7"/>
<dbReference type="SUPFAM" id="SSF81338">
    <property type="entry name" value="Aquaporin-like"/>
    <property type="match status" value="1"/>
</dbReference>
<sequence length="69" mass="7924">MIFLFFIALSLGRFIEYEINSTRDLIPRIYNSLFKIPNKGKTNWSYSFVPTIGPIIGSLLSTGLIWIII</sequence>
<dbReference type="OrthoDB" id="9807293at2"/>
<keyword evidence="2 5" id="KW-0812">Transmembrane</keyword>
<evidence type="ECO:0000256" key="1">
    <source>
        <dbReference type="ARBA" id="ARBA00004141"/>
    </source>
</evidence>
<dbReference type="KEGG" id="hcr:X271_00389"/>
<organism evidence="6 7">
    <name type="scientific">Candidatus Hepatoplasma crinochetorum Av</name>
    <dbReference type="NCBI Taxonomy" id="1427984"/>
    <lineage>
        <taxon>Bacteria</taxon>
        <taxon>Bacillati</taxon>
        <taxon>Mycoplasmatota</taxon>
        <taxon>Mollicutes</taxon>
        <taxon>Candidatus Hepatoplasmataceae</taxon>
        <taxon>Candidatus Hepatoplasma</taxon>
    </lineage>
</organism>
<evidence type="ECO:0000256" key="4">
    <source>
        <dbReference type="ARBA" id="ARBA00023136"/>
    </source>
</evidence>
<feature type="transmembrane region" description="Helical" evidence="5">
    <location>
        <begin position="44"/>
        <end position="68"/>
    </location>
</feature>
<evidence type="ECO:0000256" key="2">
    <source>
        <dbReference type="ARBA" id="ARBA00022692"/>
    </source>
</evidence>
<dbReference type="Gene3D" id="1.20.1080.10">
    <property type="entry name" value="Glycerol uptake facilitator protein"/>
    <property type="match status" value="1"/>
</dbReference>
<protein>
    <submittedName>
        <fullName evidence="6">MIP family channel protein</fullName>
    </submittedName>
</protein>
<dbReference type="InterPro" id="IPR023271">
    <property type="entry name" value="Aquaporin-like"/>
</dbReference>
<keyword evidence="4 5" id="KW-0472">Membrane</keyword>